<sequence length="156" mass="17944">MIIITKDLRGYRLRTSVDDGDGFYRLDNGDVVSADIAWPATSNNVQLAAIDYSTRGIQRLKMRQLGEECDISMDPVEIVAMLRKQNCDIDEEFRIRRRMIEPFTAIEEGHIMPIITAHEQECEERKKDPEVVPIHLLWLDGKIIFRFKGQPAAGKK</sequence>
<reference evidence="1" key="1">
    <citation type="journal article" date="2015" name="Nature">
        <title>Complex archaea that bridge the gap between prokaryotes and eukaryotes.</title>
        <authorList>
            <person name="Spang A."/>
            <person name="Saw J.H."/>
            <person name="Jorgensen S.L."/>
            <person name="Zaremba-Niedzwiedzka K."/>
            <person name="Martijn J."/>
            <person name="Lind A.E."/>
            <person name="van Eijk R."/>
            <person name="Schleper C."/>
            <person name="Guy L."/>
            <person name="Ettema T.J."/>
        </authorList>
    </citation>
    <scope>NUCLEOTIDE SEQUENCE</scope>
</reference>
<evidence type="ECO:0000313" key="1">
    <source>
        <dbReference type="EMBL" id="KKK62147.1"/>
    </source>
</evidence>
<name>A0A0F8WZ48_9ZZZZ</name>
<feature type="non-terminal residue" evidence="1">
    <location>
        <position position="156"/>
    </location>
</feature>
<accession>A0A0F8WZ48</accession>
<dbReference type="EMBL" id="LAZR01062139">
    <property type="protein sequence ID" value="KKK62147.1"/>
    <property type="molecule type" value="Genomic_DNA"/>
</dbReference>
<comment type="caution">
    <text evidence="1">The sequence shown here is derived from an EMBL/GenBank/DDBJ whole genome shotgun (WGS) entry which is preliminary data.</text>
</comment>
<gene>
    <name evidence="1" type="ORF">LCGC14_3007250</name>
</gene>
<dbReference type="AlphaFoldDB" id="A0A0F8WZ48"/>
<protein>
    <submittedName>
        <fullName evidence="1">Uncharacterized protein</fullName>
    </submittedName>
</protein>
<organism evidence="1">
    <name type="scientific">marine sediment metagenome</name>
    <dbReference type="NCBI Taxonomy" id="412755"/>
    <lineage>
        <taxon>unclassified sequences</taxon>
        <taxon>metagenomes</taxon>
        <taxon>ecological metagenomes</taxon>
    </lineage>
</organism>
<proteinExistence type="predicted"/>